<sequence>MKVDSDPVQVVEASYVEPFECLVVEAMEITQIQAVPEEEYIEKIKVVYLQAEEELVDFLNR</sequence>
<protein>
    <submittedName>
        <fullName evidence="1">Uncharacterized protein</fullName>
    </submittedName>
</protein>
<comment type="caution">
    <text evidence="1">The sequence shown here is derived from an EMBL/GenBank/DDBJ whole genome shotgun (WGS) entry which is preliminary data.</text>
</comment>
<keyword evidence="2" id="KW-1185">Reference proteome</keyword>
<reference evidence="1 2" key="1">
    <citation type="journal article" date="2018" name="Front. Plant Sci.">
        <title>Red Clover (Trifolium pratense) and Zigzag Clover (T. medium) - A Picture of Genomic Similarities and Differences.</title>
        <authorList>
            <person name="Dluhosova J."/>
            <person name="Istvanek J."/>
            <person name="Nedelnik J."/>
            <person name="Repkova J."/>
        </authorList>
    </citation>
    <scope>NUCLEOTIDE SEQUENCE [LARGE SCALE GENOMIC DNA]</scope>
    <source>
        <strain evidence="2">cv. 10/8</strain>
        <tissue evidence="1">Leaf</tissue>
    </source>
</reference>
<feature type="non-terminal residue" evidence="1">
    <location>
        <position position="61"/>
    </location>
</feature>
<name>A0A392U1U1_9FABA</name>
<proteinExistence type="predicted"/>
<dbReference type="Proteomes" id="UP000265520">
    <property type="component" value="Unassembled WGS sequence"/>
</dbReference>
<accession>A0A392U1U1</accession>
<dbReference type="EMBL" id="LXQA010701015">
    <property type="protein sequence ID" value="MCI66727.1"/>
    <property type="molecule type" value="Genomic_DNA"/>
</dbReference>
<organism evidence="1 2">
    <name type="scientific">Trifolium medium</name>
    <dbReference type="NCBI Taxonomy" id="97028"/>
    <lineage>
        <taxon>Eukaryota</taxon>
        <taxon>Viridiplantae</taxon>
        <taxon>Streptophyta</taxon>
        <taxon>Embryophyta</taxon>
        <taxon>Tracheophyta</taxon>
        <taxon>Spermatophyta</taxon>
        <taxon>Magnoliopsida</taxon>
        <taxon>eudicotyledons</taxon>
        <taxon>Gunneridae</taxon>
        <taxon>Pentapetalae</taxon>
        <taxon>rosids</taxon>
        <taxon>fabids</taxon>
        <taxon>Fabales</taxon>
        <taxon>Fabaceae</taxon>
        <taxon>Papilionoideae</taxon>
        <taxon>50 kb inversion clade</taxon>
        <taxon>NPAAA clade</taxon>
        <taxon>Hologalegina</taxon>
        <taxon>IRL clade</taxon>
        <taxon>Trifolieae</taxon>
        <taxon>Trifolium</taxon>
    </lineage>
</organism>
<evidence type="ECO:0000313" key="1">
    <source>
        <dbReference type="EMBL" id="MCI66727.1"/>
    </source>
</evidence>
<dbReference type="AlphaFoldDB" id="A0A392U1U1"/>
<evidence type="ECO:0000313" key="2">
    <source>
        <dbReference type="Proteomes" id="UP000265520"/>
    </source>
</evidence>